<dbReference type="GO" id="GO:0046872">
    <property type="term" value="F:metal ion binding"/>
    <property type="evidence" value="ECO:0007669"/>
    <property type="project" value="UniProtKB-KW"/>
</dbReference>
<dbReference type="SUPFAM" id="SSF53623">
    <property type="entry name" value="MurD-like peptide ligases, catalytic domain"/>
    <property type="match status" value="1"/>
</dbReference>
<evidence type="ECO:0000256" key="15">
    <source>
        <dbReference type="ARBA" id="ARBA00047808"/>
    </source>
</evidence>
<dbReference type="UniPathway" id="UPA00077">
    <property type="reaction ID" value="UER00157"/>
</dbReference>
<evidence type="ECO:0000313" key="24">
    <source>
        <dbReference type="Proteomes" id="UP000224871"/>
    </source>
</evidence>
<feature type="domain" description="Mur ligase C-terminal" evidence="19">
    <location>
        <begin position="296"/>
        <end position="414"/>
    </location>
</feature>
<comment type="catalytic activity">
    <reaction evidence="16">
        <text>(6R)-5,10-methylenetetrahydrofolyl-(gamma-L-Glu)(n) + L-glutamate + ATP = (6R)-5,10-methylenetetrahydrofolyl-(gamma-L-Glu)(n+1) + ADP + phosphate + H(+)</text>
        <dbReference type="Rhea" id="RHEA:51912"/>
        <dbReference type="Rhea" id="RHEA-COMP:13257"/>
        <dbReference type="Rhea" id="RHEA-COMP:13258"/>
        <dbReference type="ChEBI" id="CHEBI:15378"/>
        <dbReference type="ChEBI" id="CHEBI:29985"/>
        <dbReference type="ChEBI" id="CHEBI:30616"/>
        <dbReference type="ChEBI" id="CHEBI:43474"/>
        <dbReference type="ChEBI" id="CHEBI:136572"/>
        <dbReference type="ChEBI" id="CHEBI:456216"/>
        <dbReference type="EC" id="6.3.2.17"/>
    </reaction>
</comment>
<dbReference type="AlphaFoldDB" id="A0A1N6MVI1"/>
<comment type="pathway">
    <text evidence="3">Cofactor biosynthesis; tetrahydrofolate biosynthesis; 7,8-dihydrofolate from 2-amino-4-hydroxy-6-hydroxymethyl-7,8-dihydropteridine diphosphate and 4-aminobenzoate: step 2/2.</text>
</comment>
<dbReference type="GO" id="GO:0005524">
    <property type="term" value="F:ATP binding"/>
    <property type="evidence" value="ECO:0007669"/>
    <property type="project" value="UniProtKB-KW"/>
</dbReference>
<dbReference type="GO" id="GO:0004326">
    <property type="term" value="F:tetrahydrofolylpolyglutamate synthase activity"/>
    <property type="evidence" value="ECO:0007669"/>
    <property type="project" value="UniProtKB-EC"/>
</dbReference>
<dbReference type="NCBIfam" id="TIGR01499">
    <property type="entry name" value="folC"/>
    <property type="match status" value="1"/>
</dbReference>
<evidence type="ECO:0000256" key="18">
    <source>
        <dbReference type="PIRNR" id="PIRNR001563"/>
    </source>
</evidence>
<evidence type="ECO:0000256" key="16">
    <source>
        <dbReference type="ARBA" id="ARBA00049035"/>
    </source>
</evidence>
<evidence type="ECO:0000256" key="6">
    <source>
        <dbReference type="ARBA" id="ARBA00011245"/>
    </source>
</evidence>
<evidence type="ECO:0000256" key="4">
    <source>
        <dbReference type="ARBA" id="ARBA00005150"/>
    </source>
</evidence>
<evidence type="ECO:0000256" key="3">
    <source>
        <dbReference type="ARBA" id="ARBA00004799"/>
    </source>
</evidence>
<comment type="catalytic activity">
    <reaction evidence="17">
        <text>7,8-dihydropteroate + L-glutamate + ATP = 7,8-dihydrofolate + ADP + phosphate + H(+)</text>
        <dbReference type="Rhea" id="RHEA:23584"/>
        <dbReference type="ChEBI" id="CHEBI:15378"/>
        <dbReference type="ChEBI" id="CHEBI:17839"/>
        <dbReference type="ChEBI" id="CHEBI:29985"/>
        <dbReference type="ChEBI" id="CHEBI:30616"/>
        <dbReference type="ChEBI" id="CHEBI:43474"/>
        <dbReference type="ChEBI" id="CHEBI:57451"/>
        <dbReference type="ChEBI" id="CHEBI:456216"/>
        <dbReference type="EC" id="6.3.2.12"/>
    </reaction>
</comment>
<proteinExistence type="inferred from homology"/>
<feature type="domain" description="Mur ligase central" evidence="20">
    <location>
        <begin position="55"/>
        <end position="216"/>
    </location>
</feature>
<dbReference type="GO" id="GO:0046654">
    <property type="term" value="P:tetrahydrofolate biosynthetic process"/>
    <property type="evidence" value="ECO:0007669"/>
    <property type="project" value="UniProtKB-UniPathway"/>
</dbReference>
<dbReference type="FunFam" id="3.40.1190.10:FF:000004">
    <property type="entry name" value="Dihydrofolate synthase/folylpolyglutamate synthase"/>
    <property type="match status" value="1"/>
</dbReference>
<dbReference type="Pfam" id="PF08245">
    <property type="entry name" value="Mur_ligase_M"/>
    <property type="match status" value="1"/>
</dbReference>
<evidence type="ECO:0000256" key="13">
    <source>
        <dbReference type="ARBA" id="ARBA00022909"/>
    </source>
</evidence>
<dbReference type="Gene3D" id="3.90.190.20">
    <property type="entry name" value="Mur ligase, C-terminal domain"/>
    <property type="match status" value="1"/>
</dbReference>
<keyword evidence="12" id="KW-0460">Magnesium</keyword>
<dbReference type="PANTHER" id="PTHR11136">
    <property type="entry name" value="FOLYLPOLYGLUTAMATE SYNTHASE-RELATED"/>
    <property type="match status" value="1"/>
</dbReference>
<dbReference type="GO" id="GO:0046656">
    <property type="term" value="P:folic acid biosynthetic process"/>
    <property type="evidence" value="ECO:0007669"/>
    <property type="project" value="UniProtKB-KW"/>
</dbReference>
<dbReference type="OrthoDB" id="9809356at2"/>
<dbReference type="InterPro" id="IPR036615">
    <property type="entry name" value="Mur_ligase_C_dom_sf"/>
</dbReference>
<dbReference type="Pfam" id="PF02875">
    <property type="entry name" value="Mur_ligase_C"/>
    <property type="match status" value="1"/>
</dbReference>
<dbReference type="NCBIfam" id="NF008101">
    <property type="entry name" value="PRK10846.1"/>
    <property type="match status" value="1"/>
</dbReference>
<evidence type="ECO:0000256" key="10">
    <source>
        <dbReference type="ARBA" id="ARBA00022741"/>
    </source>
</evidence>
<dbReference type="InterPro" id="IPR004101">
    <property type="entry name" value="Mur_ligase_C"/>
</dbReference>
<dbReference type="FunFam" id="3.90.190.20:FF:000005">
    <property type="entry name" value="Dihydrofolate synthase/folylpolyglutamate synthase"/>
    <property type="match status" value="1"/>
</dbReference>
<evidence type="ECO:0000256" key="2">
    <source>
        <dbReference type="ARBA" id="ARBA00002714"/>
    </source>
</evidence>
<evidence type="ECO:0000256" key="8">
    <source>
        <dbReference type="ARBA" id="ARBA00022598"/>
    </source>
</evidence>
<dbReference type="InterPro" id="IPR013221">
    <property type="entry name" value="Mur_ligase_cen"/>
</dbReference>
<evidence type="ECO:0000313" key="23">
    <source>
        <dbReference type="Proteomes" id="UP000196435"/>
    </source>
</evidence>
<evidence type="ECO:0000256" key="12">
    <source>
        <dbReference type="ARBA" id="ARBA00022842"/>
    </source>
</evidence>
<dbReference type="GO" id="GO:0008841">
    <property type="term" value="F:dihydrofolate synthase activity"/>
    <property type="evidence" value="ECO:0007669"/>
    <property type="project" value="UniProtKB-EC"/>
</dbReference>
<evidence type="ECO:0000256" key="9">
    <source>
        <dbReference type="ARBA" id="ARBA00022723"/>
    </source>
</evidence>
<dbReference type="Gene3D" id="3.40.1190.10">
    <property type="entry name" value="Mur-like, catalytic domain"/>
    <property type="match status" value="1"/>
</dbReference>
<evidence type="ECO:0000256" key="11">
    <source>
        <dbReference type="ARBA" id="ARBA00022840"/>
    </source>
</evidence>
<dbReference type="Proteomes" id="UP000196435">
    <property type="component" value="Unassembled WGS sequence"/>
</dbReference>
<name>A0A1N6MVI1_9GAMM</name>
<evidence type="ECO:0000259" key="20">
    <source>
        <dbReference type="Pfam" id="PF08245"/>
    </source>
</evidence>
<comment type="catalytic activity">
    <reaction evidence="14">
        <text>(6S)-5,6,7,8-tetrahydrofolyl-(gamma-L-Glu)(n) + L-glutamate + ATP = (6S)-5,6,7,8-tetrahydrofolyl-(gamma-L-Glu)(n+1) + ADP + phosphate + H(+)</text>
        <dbReference type="Rhea" id="RHEA:10580"/>
        <dbReference type="Rhea" id="RHEA-COMP:14738"/>
        <dbReference type="Rhea" id="RHEA-COMP:14740"/>
        <dbReference type="ChEBI" id="CHEBI:15378"/>
        <dbReference type="ChEBI" id="CHEBI:29985"/>
        <dbReference type="ChEBI" id="CHEBI:30616"/>
        <dbReference type="ChEBI" id="CHEBI:43474"/>
        <dbReference type="ChEBI" id="CHEBI:141005"/>
        <dbReference type="ChEBI" id="CHEBI:456216"/>
        <dbReference type="EC" id="6.3.2.17"/>
    </reaction>
</comment>
<evidence type="ECO:0000313" key="22">
    <source>
        <dbReference type="EMBL" id="SIP72903.1"/>
    </source>
</evidence>
<accession>A0A1N6MVI1</accession>
<dbReference type="GO" id="GO:0005737">
    <property type="term" value="C:cytoplasm"/>
    <property type="evidence" value="ECO:0007669"/>
    <property type="project" value="TreeGrafter"/>
</dbReference>
<reference evidence="23" key="1">
    <citation type="submission" date="2016-12" db="EMBL/GenBank/DDBJ databases">
        <authorList>
            <person name="Gaudriault S."/>
        </authorList>
    </citation>
    <scope>NUCLEOTIDE SEQUENCE [LARGE SCALE GENOMIC DNA]</scope>
    <source>
        <strain evidence="23">HGB1681 (deposited as PTA-6826 in the American Type Culture Collection)</strain>
    </source>
</reference>
<comment type="pathway">
    <text evidence="4">Cofactor biosynthesis; tetrahydrofolylpolyglutamate biosynthesis.</text>
</comment>
<comment type="subunit">
    <text evidence="6">Monomer.</text>
</comment>
<comment type="catalytic activity">
    <reaction evidence="15">
        <text>10-formyltetrahydrofolyl-(gamma-L-Glu)(n) + L-glutamate + ATP = 10-formyltetrahydrofolyl-(gamma-L-Glu)(n+1) + ADP + phosphate + H(+)</text>
        <dbReference type="Rhea" id="RHEA:51904"/>
        <dbReference type="Rhea" id="RHEA-COMP:13088"/>
        <dbReference type="Rhea" id="RHEA-COMP:14300"/>
        <dbReference type="ChEBI" id="CHEBI:15378"/>
        <dbReference type="ChEBI" id="CHEBI:29985"/>
        <dbReference type="ChEBI" id="CHEBI:30616"/>
        <dbReference type="ChEBI" id="CHEBI:43474"/>
        <dbReference type="ChEBI" id="CHEBI:134413"/>
        <dbReference type="ChEBI" id="CHEBI:456216"/>
        <dbReference type="EC" id="6.3.2.17"/>
    </reaction>
</comment>
<dbReference type="InterPro" id="IPR036565">
    <property type="entry name" value="Mur-like_cat_sf"/>
</dbReference>
<comment type="cofactor">
    <cofactor evidence="1">
        <name>Mg(2+)</name>
        <dbReference type="ChEBI" id="CHEBI:18420"/>
    </cofactor>
</comment>
<dbReference type="EMBL" id="NIBU01000003">
    <property type="protein sequence ID" value="PHM38359.1"/>
    <property type="molecule type" value="Genomic_DNA"/>
</dbReference>
<protein>
    <recommendedName>
        <fullName evidence="7 18">Dihydrofolate synthase/folylpolyglutamate synthase</fullName>
    </recommendedName>
</protein>
<evidence type="ECO:0000256" key="7">
    <source>
        <dbReference type="ARBA" id="ARBA00019357"/>
    </source>
</evidence>
<comment type="similarity">
    <text evidence="5 18">Belongs to the folylpolyglutamate synthase family.</text>
</comment>
<keyword evidence="9" id="KW-0479">Metal-binding</keyword>
<sequence>MSDILQIPQATSSLATWLSYLENLHSKAIDMGLERIGMLAGKLDLLHPAPKVITVSGTNGKGTTCHTLESIFLAAGLKVGVYSSPHLVRYTERVRIQGSEPTEQDFCRVFSDIESQRGDISLTYFEYGTLAALQLFKESALDVVILEVGLGGRLDATNIVDADIAAVTSIALDHTDWLGADREHIGREKAGIFRRGHFAVVGEPDMPHAIADVAEEVGAKLFRTGKDWDFSQEKTCWHWRTADRQFNSLPIPNLPLANAATALGVIHCLLQQNDKVSQAIDERAIHEGLKCAQLPGRFQIIGEAPRIILDVAHNPHAAGYLAQKLAELPRLPGSKVRAVIGMLHDKDIAGTVACLTRQIDEWYCASLHEFRGAAAGELAEHLPAARIFPDVKQAWHQAVKDAAEQDIIVVCGSFHTVAHVMESLEEIKGRGK</sequence>
<keyword evidence="10 18" id="KW-0547">Nucleotide-binding</keyword>
<evidence type="ECO:0000313" key="21">
    <source>
        <dbReference type="EMBL" id="PHM38359.1"/>
    </source>
</evidence>
<dbReference type="PANTHER" id="PTHR11136:SF0">
    <property type="entry name" value="DIHYDROFOLATE SYNTHETASE-RELATED"/>
    <property type="match status" value="1"/>
</dbReference>
<reference evidence="22" key="2">
    <citation type="submission" date="2016-12" db="EMBL/GenBank/DDBJ databases">
        <authorList>
            <person name="Song W.-J."/>
            <person name="Kurnit D.M."/>
        </authorList>
    </citation>
    <scope>NUCLEOTIDE SEQUENCE [LARGE SCALE GENOMIC DNA]</scope>
    <source>
        <strain evidence="22">HGB1681</strain>
    </source>
</reference>
<keyword evidence="24" id="KW-1185">Reference proteome</keyword>
<dbReference type="EMBL" id="FTLG01000077">
    <property type="protein sequence ID" value="SIP72903.1"/>
    <property type="molecule type" value="Genomic_DNA"/>
</dbReference>
<reference evidence="21 24" key="3">
    <citation type="journal article" date="2017" name="Nat. Microbiol.">
        <title>Natural product diversity associated with the nematode symbionts Photorhabdus and Xenorhabdus.</title>
        <authorList>
            <person name="Tobias N.J."/>
            <person name="Wolff H."/>
            <person name="Djahanschiri B."/>
            <person name="Grundmann F."/>
            <person name="Kronenwerth M."/>
            <person name="Shi Y.M."/>
            <person name="Simonyi S."/>
            <person name="Grun P."/>
            <person name="Shapiro-Ilan D."/>
            <person name="Pidot S.J."/>
            <person name="Stinear T.P."/>
            <person name="Ebersberger I."/>
            <person name="Bode H.B."/>
        </authorList>
    </citation>
    <scope>NUCLEOTIDE SEQUENCE [LARGE SCALE GENOMIC DNA]</scope>
    <source>
        <strain evidence="21 24">DSM 16336</strain>
    </source>
</reference>
<gene>
    <name evidence="22" type="primary">folC</name>
    <name evidence="21" type="ORF">Xinn_00481</name>
    <name evidence="22" type="ORF">XIS1_1680140</name>
</gene>
<evidence type="ECO:0000256" key="17">
    <source>
        <dbReference type="ARBA" id="ARBA00049161"/>
    </source>
</evidence>
<evidence type="ECO:0000256" key="1">
    <source>
        <dbReference type="ARBA" id="ARBA00001946"/>
    </source>
</evidence>
<dbReference type="InterPro" id="IPR018109">
    <property type="entry name" value="Folylpolyglutamate_synth_CS"/>
</dbReference>
<dbReference type="SUPFAM" id="SSF53244">
    <property type="entry name" value="MurD-like peptide ligases, peptide-binding domain"/>
    <property type="match status" value="1"/>
</dbReference>
<organism evidence="22 23">
    <name type="scientific">Xenorhabdus innexi</name>
    <dbReference type="NCBI Taxonomy" id="290109"/>
    <lineage>
        <taxon>Bacteria</taxon>
        <taxon>Pseudomonadati</taxon>
        <taxon>Pseudomonadota</taxon>
        <taxon>Gammaproteobacteria</taxon>
        <taxon>Enterobacterales</taxon>
        <taxon>Morganellaceae</taxon>
        <taxon>Xenorhabdus</taxon>
    </lineage>
</organism>
<keyword evidence="11 18" id="KW-0067">ATP-binding</keyword>
<evidence type="ECO:0000256" key="5">
    <source>
        <dbReference type="ARBA" id="ARBA00008276"/>
    </source>
</evidence>
<dbReference type="RefSeq" id="WP_086956149.1">
    <property type="nucleotide sequence ID" value="NZ_CAWNQC010000223.1"/>
</dbReference>
<keyword evidence="8 18" id="KW-0436">Ligase</keyword>
<dbReference type="InterPro" id="IPR001645">
    <property type="entry name" value="Folylpolyglutamate_synth"/>
</dbReference>
<dbReference type="Proteomes" id="UP000224871">
    <property type="component" value="Unassembled WGS sequence"/>
</dbReference>
<dbReference type="PROSITE" id="PS01012">
    <property type="entry name" value="FOLYLPOLYGLU_SYNT_2"/>
    <property type="match status" value="1"/>
</dbReference>
<keyword evidence="13" id="KW-0289">Folate biosynthesis</keyword>
<evidence type="ECO:0000256" key="14">
    <source>
        <dbReference type="ARBA" id="ARBA00047493"/>
    </source>
</evidence>
<dbReference type="PIRSF" id="PIRSF001563">
    <property type="entry name" value="Folylpolyglu_synth"/>
    <property type="match status" value="1"/>
</dbReference>
<evidence type="ECO:0000259" key="19">
    <source>
        <dbReference type="Pfam" id="PF02875"/>
    </source>
</evidence>
<comment type="function">
    <text evidence="2 18">Functions in two distinct reactions of the de novo folate biosynthetic pathway. Catalyzes the addition of a glutamate residue to dihydropteroate (7,8-dihydropteroate or H2Pte) to form dihydrofolate (7,8-dihydrofolate monoglutamate or H2Pte-Glu). Also catalyzes successive additions of L-glutamate to tetrahydrofolate or 10-formyltetrahydrofolate or 5,10-methylenetetrahydrofolate, leading to folylpolyglutamate derivatives.</text>
</comment>